<feature type="transmembrane region" description="Helical" evidence="1">
    <location>
        <begin position="29"/>
        <end position="50"/>
    </location>
</feature>
<reference evidence="2" key="1">
    <citation type="journal article" date="2020" name="Stud. Mycol.">
        <title>101 Dothideomycetes genomes: a test case for predicting lifestyles and emergence of pathogens.</title>
        <authorList>
            <person name="Haridas S."/>
            <person name="Albert R."/>
            <person name="Binder M."/>
            <person name="Bloem J."/>
            <person name="Labutti K."/>
            <person name="Salamov A."/>
            <person name="Andreopoulos B."/>
            <person name="Baker S."/>
            <person name="Barry K."/>
            <person name="Bills G."/>
            <person name="Bluhm B."/>
            <person name="Cannon C."/>
            <person name="Castanera R."/>
            <person name="Culley D."/>
            <person name="Daum C."/>
            <person name="Ezra D."/>
            <person name="Gonzalez J."/>
            <person name="Henrissat B."/>
            <person name="Kuo A."/>
            <person name="Liang C."/>
            <person name="Lipzen A."/>
            <person name="Lutzoni F."/>
            <person name="Magnuson J."/>
            <person name="Mondo S."/>
            <person name="Nolan M."/>
            <person name="Ohm R."/>
            <person name="Pangilinan J."/>
            <person name="Park H.-J."/>
            <person name="Ramirez L."/>
            <person name="Alfaro M."/>
            <person name="Sun H."/>
            <person name="Tritt A."/>
            <person name="Yoshinaga Y."/>
            <person name="Zwiers L.-H."/>
            <person name="Turgeon B."/>
            <person name="Goodwin S."/>
            <person name="Spatafora J."/>
            <person name="Crous P."/>
            <person name="Grigoriev I."/>
        </authorList>
    </citation>
    <scope>NUCLEOTIDE SEQUENCE</scope>
    <source>
        <strain evidence="2">CBS 675.92</strain>
    </source>
</reference>
<keyword evidence="1" id="KW-1133">Transmembrane helix</keyword>
<protein>
    <submittedName>
        <fullName evidence="2">Uncharacterized protein</fullName>
    </submittedName>
</protein>
<evidence type="ECO:0000313" key="2">
    <source>
        <dbReference type="EMBL" id="KAF1952193.1"/>
    </source>
</evidence>
<keyword evidence="1" id="KW-0472">Membrane</keyword>
<accession>A0A6A5TH64</accession>
<dbReference type="AlphaFoldDB" id="A0A6A5TH64"/>
<dbReference type="Proteomes" id="UP000800035">
    <property type="component" value="Unassembled WGS sequence"/>
</dbReference>
<name>A0A6A5TH64_9PLEO</name>
<dbReference type="EMBL" id="ML977012">
    <property type="protein sequence ID" value="KAF1952193.1"/>
    <property type="molecule type" value="Genomic_DNA"/>
</dbReference>
<sequence length="102" mass="11543">MASDFHIYPFTLHVLFFNPTVCPRFPPPFILHIFFLLFPLVSFFIFRIIITIQNHQLLSSFLLPPIPPIPLPYHRALYGRGKPSIAACGDDGWADGTCWGGA</sequence>
<keyword evidence="1" id="KW-0812">Transmembrane</keyword>
<evidence type="ECO:0000256" key="1">
    <source>
        <dbReference type="SAM" id="Phobius"/>
    </source>
</evidence>
<gene>
    <name evidence="2" type="ORF">CC80DRAFT_495532</name>
</gene>
<keyword evidence="3" id="KW-1185">Reference proteome</keyword>
<proteinExistence type="predicted"/>
<evidence type="ECO:0000313" key="3">
    <source>
        <dbReference type="Proteomes" id="UP000800035"/>
    </source>
</evidence>
<organism evidence="2 3">
    <name type="scientific">Byssothecium circinans</name>
    <dbReference type="NCBI Taxonomy" id="147558"/>
    <lineage>
        <taxon>Eukaryota</taxon>
        <taxon>Fungi</taxon>
        <taxon>Dikarya</taxon>
        <taxon>Ascomycota</taxon>
        <taxon>Pezizomycotina</taxon>
        <taxon>Dothideomycetes</taxon>
        <taxon>Pleosporomycetidae</taxon>
        <taxon>Pleosporales</taxon>
        <taxon>Massarineae</taxon>
        <taxon>Massarinaceae</taxon>
        <taxon>Byssothecium</taxon>
    </lineage>
</organism>